<dbReference type="GO" id="GO:0020037">
    <property type="term" value="F:heme binding"/>
    <property type="evidence" value="ECO:0007669"/>
    <property type="project" value="InterPro"/>
</dbReference>
<evidence type="ECO:0000256" key="1">
    <source>
        <dbReference type="ARBA" id="ARBA00010617"/>
    </source>
</evidence>
<dbReference type="GO" id="GO:0004497">
    <property type="term" value="F:monooxygenase activity"/>
    <property type="evidence" value="ECO:0007669"/>
    <property type="project" value="InterPro"/>
</dbReference>
<dbReference type="Pfam" id="PF00067">
    <property type="entry name" value="p450"/>
    <property type="match status" value="1"/>
</dbReference>
<dbReference type="SUPFAM" id="SSF48264">
    <property type="entry name" value="Cytochrome P450"/>
    <property type="match status" value="1"/>
</dbReference>
<dbReference type="GO" id="GO:0016705">
    <property type="term" value="F:oxidoreductase activity, acting on paired donors, with incorporation or reduction of molecular oxygen"/>
    <property type="evidence" value="ECO:0007669"/>
    <property type="project" value="InterPro"/>
</dbReference>
<name>A0AAE1CY05_9GAST</name>
<protein>
    <recommendedName>
        <fullName evidence="4">Cytochrome P450</fullName>
    </recommendedName>
</protein>
<evidence type="ECO:0000313" key="3">
    <source>
        <dbReference type="Proteomes" id="UP001283361"/>
    </source>
</evidence>
<dbReference type="PANTHER" id="PTHR24280:SF4">
    <property type="entry name" value="CYTOCHROME P450 20A1"/>
    <property type="match status" value="1"/>
</dbReference>
<dbReference type="InterPro" id="IPR001128">
    <property type="entry name" value="Cyt_P450"/>
</dbReference>
<evidence type="ECO:0008006" key="4">
    <source>
        <dbReference type="Google" id="ProtNLM"/>
    </source>
</evidence>
<proteinExistence type="inferred from homology"/>
<comment type="similarity">
    <text evidence="1">Belongs to the cytochrome P450 family.</text>
</comment>
<comment type="caution">
    <text evidence="2">The sequence shown here is derived from an EMBL/GenBank/DDBJ whole genome shotgun (WGS) entry which is preliminary data.</text>
</comment>
<organism evidence="2 3">
    <name type="scientific">Elysia crispata</name>
    <name type="common">lettuce slug</name>
    <dbReference type="NCBI Taxonomy" id="231223"/>
    <lineage>
        <taxon>Eukaryota</taxon>
        <taxon>Metazoa</taxon>
        <taxon>Spiralia</taxon>
        <taxon>Lophotrochozoa</taxon>
        <taxon>Mollusca</taxon>
        <taxon>Gastropoda</taxon>
        <taxon>Heterobranchia</taxon>
        <taxon>Euthyneura</taxon>
        <taxon>Panpulmonata</taxon>
        <taxon>Sacoglossa</taxon>
        <taxon>Placobranchoidea</taxon>
        <taxon>Plakobranchidae</taxon>
        <taxon>Elysia</taxon>
    </lineage>
</organism>
<accession>A0AAE1CY05</accession>
<dbReference type="GO" id="GO:0005506">
    <property type="term" value="F:iron ion binding"/>
    <property type="evidence" value="ECO:0007669"/>
    <property type="project" value="InterPro"/>
</dbReference>
<dbReference type="Gene3D" id="1.10.630.10">
    <property type="entry name" value="Cytochrome P450"/>
    <property type="match status" value="1"/>
</dbReference>
<dbReference type="Proteomes" id="UP001283361">
    <property type="component" value="Unassembled WGS sequence"/>
</dbReference>
<evidence type="ECO:0000313" key="2">
    <source>
        <dbReference type="EMBL" id="KAK3743035.1"/>
    </source>
</evidence>
<dbReference type="PANTHER" id="PTHR24280">
    <property type="entry name" value="CYTOCHROME P450 20A1"/>
    <property type="match status" value="1"/>
</dbReference>
<dbReference type="GO" id="GO:0016020">
    <property type="term" value="C:membrane"/>
    <property type="evidence" value="ECO:0007669"/>
    <property type="project" value="TreeGrafter"/>
</dbReference>
<sequence length="95" mass="11119">MEDSKLWPAPDKFDPDRFDEANSKARHPYAFCPFGFAGKRKCPAYRYSYLESTVLLASILRRFHVGLQVEQQVKHVYGFVTHPDVEIWVKVTKRT</sequence>
<dbReference type="AlphaFoldDB" id="A0AAE1CY05"/>
<reference evidence="2" key="1">
    <citation type="journal article" date="2023" name="G3 (Bethesda)">
        <title>A reference genome for the long-term kleptoplast-retaining sea slug Elysia crispata morphotype clarki.</title>
        <authorList>
            <person name="Eastman K.E."/>
            <person name="Pendleton A.L."/>
            <person name="Shaikh M.A."/>
            <person name="Suttiyut T."/>
            <person name="Ogas R."/>
            <person name="Tomko P."/>
            <person name="Gavelis G."/>
            <person name="Widhalm J.R."/>
            <person name="Wisecaver J.H."/>
        </authorList>
    </citation>
    <scope>NUCLEOTIDE SEQUENCE</scope>
    <source>
        <strain evidence="2">ECLA1</strain>
    </source>
</reference>
<gene>
    <name evidence="2" type="ORF">RRG08_063901</name>
</gene>
<dbReference type="InterPro" id="IPR052666">
    <property type="entry name" value="CYP450_20A1-like"/>
</dbReference>
<dbReference type="InterPro" id="IPR036396">
    <property type="entry name" value="Cyt_P450_sf"/>
</dbReference>
<keyword evidence="3" id="KW-1185">Reference proteome</keyword>
<dbReference type="EMBL" id="JAWDGP010006323">
    <property type="protein sequence ID" value="KAK3743035.1"/>
    <property type="molecule type" value="Genomic_DNA"/>
</dbReference>